<evidence type="ECO:0000256" key="1">
    <source>
        <dbReference type="SAM" id="Coils"/>
    </source>
</evidence>
<feature type="coiled-coil region" evidence="1">
    <location>
        <begin position="25"/>
        <end position="52"/>
    </location>
</feature>
<dbReference type="InterPro" id="IPR002954">
    <property type="entry name" value="Salm_SPAgM"/>
</dbReference>
<dbReference type="Pfam" id="PF02090">
    <property type="entry name" value="SPAM"/>
    <property type="match status" value="1"/>
</dbReference>
<accession>A0ABT0K9V8</accession>
<proteinExistence type="predicted"/>
<dbReference type="EMBL" id="JAGQDC010000004">
    <property type="protein sequence ID" value="MCL1028795.1"/>
    <property type="molecule type" value="Genomic_DNA"/>
</dbReference>
<gene>
    <name evidence="2" type="ORF">KAJ71_07120</name>
</gene>
<evidence type="ECO:0000313" key="2">
    <source>
        <dbReference type="EMBL" id="MCL1028795.1"/>
    </source>
</evidence>
<evidence type="ECO:0008006" key="4">
    <source>
        <dbReference type="Google" id="ProtNLM"/>
    </source>
</evidence>
<sequence>MSLLQHVNSLKQRCVIQKQKNDVLMGREVRKIRSLEEQMNELDEAVALVKKIRDGLYPHGDYSREKLFAVQRSQAVLRRKMADLAMQRSQKDIEYERSGNEYQKLMLTQRQLAKKTDKYEFLRKQEIRQYYLKSVRIEENEAEEIIACLK</sequence>
<evidence type="ECO:0000313" key="3">
    <source>
        <dbReference type="Proteomes" id="UP001165275"/>
    </source>
</evidence>
<protein>
    <recommendedName>
        <fullName evidence="4">Type III secretion system protein</fullName>
    </recommendedName>
</protein>
<name>A0ABT0K9V8_9GAMM</name>
<dbReference type="Proteomes" id="UP001165275">
    <property type="component" value="Unassembled WGS sequence"/>
</dbReference>
<comment type="caution">
    <text evidence="2">The sequence shown here is derived from an EMBL/GenBank/DDBJ whole genome shotgun (WGS) entry which is preliminary data.</text>
</comment>
<dbReference type="RefSeq" id="WP_248945077.1">
    <property type="nucleotide sequence ID" value="NZ_CBCSGY010000005.1"/>
</dbReference>
<reference evidence="2" key="1">
    <citation type="submission" date="2021-04" db="EMBL/GenBank/DDBJ databases">
        <title>Genome sequence of Serratia sp. arafor3.</title>
        <authorList>
            <person name="Besaury L."/>
        </authorList>
    </citation>
    <scope>NUCLEOTIDE SEQUENCE</scope>
    <source>
        <strain evidence="2">Arafor3</strain>
    </source>
</reference>
<keyword evidence="3" id="KW-1185">Reference proteome</keyword>
<organism evidence="2 3">
    <name type="scientific">Serratia silvae</name>
    <dbReference type="NCBI Taxonomy" id="2824122"/>
    <lineage>
        <taxon>Bacteria</taxon>
        <taxon>Pseudomonadati</taxon>
        <taxon>Pseudomonadota</taxon>
        <taxon>Gammaproteobacteria</taxon>
        <taxon>Enterobacterales</taxon>
        <taxon>Yersiniaceae</taxon>
        <taxon>Serratia</taxon>
    </lineage>
</organism>
<keyword evidence="1" id="KW-0175">Coiled coil</keyword>